<evidence type="ECO:0000259" key="2">
    <source>
        <dbReference type="PROSITE" id="PS51186"/>
    </source>
</evidence>
<protein>
    <submittedName>
        <fullName evidence="3">MarR family transcriptional regulator</fullName>
    </submittedName>
</protein>
<name>A0A5E4SSX0_9BURK</name>
<dbReference type="SUPFAM" id="SSF46785">
    <property type="entry name" value="Winged helix' DNA-binding domain"/>
    <property type="match status" value="1"/>
</dbReference>
<dbReference type="PROSITE" id="PS50995">
    <property type="entry name" value="HTH_MARR_2"/>
    <property type="match status" value="1"/>
</dbReference>
<dbReference type="GO" id="GO:0003700">
    <property type="term" value="F:DNA-binding transcription factor activity"/>
    <property type="evidence" value="ECO:0007669"/>
    <property type="project" value="InterPro"/>
</dbReference>
<dbReference type="InterPro" id="IPR036390">
    <property type="entry name" value="WH_DNA-bd_sf"/>
</dbReference>
<dbReference type="SUPFAM" id="SSF55729">
    <property type="entry name" value="Acyl-CoA N-acyltransferases (Nat)"/>
    <property type="match status" value="1"/>
</dbReference>
<dbReference type="GO" id="GO:0006950">
    <property type="term" value="P:response to stress"/>
    <property type="evidence" value="ECO:0007669"/>
    <property type="project" value="TreeGrafter"/>
</dbReference>
<dbReference type="PROSITE" id="PS51186">
    <property type="entry name" value="GNAT"/>
    <property type="match status" value="1"/>
</dbReference>
<dbReference type="InterPro" id="IPR036388">
    <property type="entry name" value="WH-like_DNA-bd_sf"/>
</dbReference>
<dbReference type="PRINTS" id="PR00598">
    <property type="entry name" value="HTHMARR"/>
</dbReference>
<reference evidence="3 4" key="1">
    <citation type="submission" date="2019-08" db="EMBL/GenBank/DDBJ databases">
        <authorList>
            <person name="Peeters C."/>
        </authorList>
    </citation>
    <scope>NUCLEOTIDE SEQUENCE [LARGE SCALE GENOMIC DNA]</scope>
    <source>
        <strain evidence="3 4">LMG 31115</strain>
    </source>
</reference>
<dbReference type="EMBL" id="CABPSI010000001">
    <property type="protein sequence ID" value="VVD77478.1"/>
    <property type="molecule type" value="Genomic_DNA"/>
</dbReference>
<organism evidence="3 4">
    <name type="scientific">Pandoraea iniqua</name>
    <dbReference type="NCBI Taxonomy" id="2508288"/>
    <lineage>
        <taxon>Bacteria</taxon>
        <taxon>Pseudomonadati</taxon>
        <taxon>Pseudomonadota</taxon>
        <taxon>Betaproteobacteria</taxon>
        <taxon>Burkholderiales</taxon>
        <taxon>Burkholderiaceae</taxon>
        <taxon>Pandoraea</taxon>
    </lineage>
</organism>
<evidence type="ECO:0000313" key="4">
    <source>
        <dbReference type="Proteomes" id="UP000333828"/>
    </source>
</evidence>
<dbReference type="Pfam" id="PF00583">
    <property type="entry name" value="Acetyltransf_1"/>
    <property type="match status" value="1"/>
</dbReference>
<evidence type="ECO:0000259" key="1">
    <source>
        <dbReference type="PROSITE" id="PS50995"/>
    </source>
</evidence>
<dbReference type="PANTHER" id="PTHR33164:SF104">
    <property type="entry name" value="TRANSCRIPTIONAL REGULATORY PROTEIN"/>
    <property type="match status" value="1"/>
</dbReference>
<evidence type="ECO:0000313" key="3">
    <source>
        <dbReference type="EMBL" id="VVD77478.1"/>
    </source>
</evidence>
<accession>A0A5E4SSX0</accession>
<dbReference type="PANTHER" id="PTHR33164">
    <property type="entry name" value="TRANSCRIPTIONAL REGULATOR, MARR FAMILY"/>
    <property type="match status" value="1"/>
</dbReference>
<dbReference type="Gene3D" id="1.10.10.10">
    <property type="entry name" value="Winged helix-like DNA-binding domain superfamily/Winged helix DNA-binding domain"/>
    <property type="match status" value="1"/>
</dbReference>
<proteinExistence type="predicted"/>
<dbReference type="AlphaFoldDB" id="A0A5E4SSX0"/>
<dbReference type="Proteomes" id="UP000333828">
    <property type="component" value="Unassembled WGS sequence"/>
</dbReference>
<dbReference type="SMART" id="SM00347">
    <property type="entry name" value="HTH_MARR"/>
    <property type="match status" value="1"/>
</dbReference>
<gene>
    <name evidence="3" type="ORF">PIN31115_00938</name>
</gene>
<dbReference type="Gene3D" id="3.40.630.30">
    <property type="match status" value="1"/>
</dbReference>
<keyword evidence="4" id="KW-1185">Reference proteome</keyword>
<dbReference type="GO" id="GO:0016747">
    <property type="term" value="F:acyltransferase activity, transferring groups other than amino-acyl groups"/>
    <property type="evidence" value="ECO:0007669"/>
    <property type="project" value="InterPro"/>
</dbReference>
<dbReference type="CDD" id="cd04301">
    <property type="entry name" value="NAT_SF"/>
    <property type="match status" value="1"/>
</dbReference>
<feature type="domain" description="HTH marR-type" evidence="1">
    <location>
        <begin position="53"/>
        <end position="188"/>
    </location>
</feature>
<dbReference type="InterPro" id="IPR039422">
    <property type="entry name" value="MarR/SlyA-like"/>
</dbReference>
<sequence>MKRDGANCRIALAIQKIFALHKLHYATILLRNATNATNLPRAMDITDLNAGSRDATILELREFSRKLVRELGFMRTTLADSDLAPSAVHAVIEIGANPGVSAKDLGGLLRLDKSNTSRQLAKLEACGLVTRVASKDDGRTFALQLTPEGQALRKRIDRFATDQVSNALRRLVPADQQALIRSLALYADALAVDNVAKSTGMHAEGPSVKQGYVPGCIGDIASLHARFYAEHWGFGAFFEKKVATELAEFAGALPAEGRAMWLCVENGRTLASLAIDGDFATGVAHLRWFIVDDSLRGTGIGRQLMSHAMQFVDERFRETYLWTFKGLDAARHLYEAFGFELASESTGAQWGTEVTEQRFTRTRGK</sequence>
<dbReference type="InterPro" id="IPR016181">
    <property type="entry name" value="Acyl_CoA_acyltransferase"/>
</dbReference>
<dbReference type="InterPro" id="IPR000835">
    <property type="entry name" value="HTH_MarR-typ"/>
</dbReference>
<dbReference type="Pfam" id="PF12802">
    <property type="entry name" value="MarR_2"/>
    <property type="match status" value="1"/>
</dbReference>
<dbReference type="InterPro" id="IPR000182">
    <property type="entry name" value="GNAT_dom"/>
</dbReference>
<feature type="domain" description="N-acetyltransferase" evidence="2">
    <location>
        <begin position="223"/>
        <end position="361"/>
    </location>
</feature>